<evidence type="ECO:0000256" key="1">
    <source>
        <dbReference type="SAM" id="SignalP"/>
    </source>
</evidence>
<evidence type="ECO:0008006" key="4">
    <source>
        <dbReference type="Google" id="ProtNLM"/>
    </source>
</evidence>
<keyword evidence="3" id="KW-1185">Reference proteome</keyword>
<keyword evidence="1" id="KW-0732">Signal</keyword>
<comment type="caution">
    <text evidence="2">The sequence shown here is derived from an EMBL/GenBank/DDBJ whole genome shotgun (WGS) entry which is preliminary data.</text>
</comment>
<dbReference type="EMBL" id="JACHGF010000007">
    <property type="protein sequence ID" value="MBB5285835.1"/>
    <property type="molecule type" value="Genomic_DNA"/>
</dbReference>
<feature type="chain" id="PRO_5032582678" description="Lipoprotein" evidence="1">
    <location>
        <begin position="22"/>
        <end position="176"/>
    </location>
</feature>
<reference evidence="2 3" key="1">
    <citation type="submission" date="2020-08" db="EMBL/GenBank/DDBJ databases">
        <title>Genomic Encyclopedia of Type Strains, Phase IV (KMG-IV): sequencing the most valuable type-strain genomes for metagenomic binning, comparative biology and taxonomic classification.</title>
        <authorList>
            <person name="Goeker M."/>
        </authorList>
    </citation>
    <scope>NUCLEOTIDE SEQUENCE [LARGE SCALE GENOMIC DNA]</scope>
    <source>
        <strain evidence="2 3">DSM 105074</strain>
    </source>
</reference>
<sequence length="176" mass="18699">MRNFVKCLAAAALLLLTQCVATQPSTTGTSQRPTARIGTEAETGPATAKLNGGCPLDKLQWLEAAKQYDQEKQRSLASQLAQAAQADAATLDRMASSGNNNTLAMDSELKGLVEKLAANGKVPVSDGFYKEYLSSRMAMCAVMDALRNGSIKKDETSKVASTTFKNIAKSFQGMAN</sequence>
<evidence type="ECO:0000313" key="2">
    <source>
        <dbReference type="EMBL" id="MBB5285835.1"/>
    </source>
</evidence>
<proteinExistence type="predicted"/>
<protein>
    <recommendedName>
        <fullName evidence="4">Lipoprotein</fullName>
    </recommendedName>
</protein>
<dbReference type="RefSeq" id="WP_184176389.1">
    <property type="nucleotide sequence ID" value="NZ_JACHGF010000007.1"/>
</dbReference>
<accession>A0A840TSH4</accession>
<dbReference type="AlphaFoldDB" id="A0A840TSH4"/>
<organism evidence="2 3">
    <name type="scientific">Rhabdobacter roseus</name>
    <dbReference type="NCBI Taxonomy" id="1655419"/>
    <lineage>
        <taxon>Bacteria</taxon>
        <taxon>Pseudomonadati</taxon>
        <taxon>Bacteroidota</taxon>
        <taxon>Cytophagia</taxon>
        <taxon>Cytophagales</taxon>
        <taxon>Cytophagaceae</taxon>
        <taxon>Rhabdobacter</taxon>
    </lineage>
</organism>
<gene>
    <name evidence="2" type="ORF">HNQ92_003995</name>
</gene>
<feature type="signal peptide" evidence="1">
    <location>
        <begin position="1"/>
        <end position="21"/>
    </location>
</feature>
<dbReference type="Proteomes" id="UP000557307">
    <property type="component" value="Unassembled WGS sequence"/>
</dbReference>
<evidence type="ECO:0000313" key="3">
    <source>
        <dbReference type="Proteomes" id="UP000557307"/>
    </source>
</evidence>
<name>A0A840TSH4_9BACT</name>